<dbReference type="PANTHER" id="PTHR38731:SF1">
    <property type="entry name" value="FECR PROTEIN DOMAIN-CONTAINING PROTEIN"/>
    <property type="match status" value="1"/>
</dbReference>
<reference evidence="2" key="1">
    <citation type="journal article" date="2014" name="Front. Microbiol.">
        <title>High frequency of phylogenetically diverse reductive dehalogenase-homologous genes in deep subseafloor sedimentary metagenomes.</title>
        <authorList>
            <person name="Kawai M."/>
            <person name="Futagami T."/>
            <person name="Toyoda A."/>
            <person name="Takaki Y."/>
            <person name="Nishi S."/>
            <person name="Hori S."/>
            <person name="Arai W."/>
            <person name="Tsubouchi T."/>
            <person name="Morono Y."/>
            <person name="Uchiyama I."/>
            <person name="Ito T."/>
            <person name="Fujiyama A."/>
            <person name="Inagaki F."/>
            <person name="Takami H."/>
        </authorList>
    </citation>
    <scope>NUCLEOTIDE SEQUENCE</scope>
    <source>
        <strain evidence="2">Expedition CK06-06</strain>
    </source>
</reference>
<feature type="transmembrane region" description="Helical" evidence="1">
    <location>
        <begin position="29"/>
        <end position="54"/>
    </location>
</feature>
<protein>
    <recommendedName>
        <fullName evidence="3">FecR protein domain-containing protein</fullName>
    </recommendedName>
</protein>
<comment type="caution">
    <text evidence="2">The sequence shown here is derived from an EMBL/GenBank/DDBJ whole genome shotgun (WGS) entry which is preliminary data.</text>
</comment>
<evidence type="ECO:0000313" key="2">
    <source>
        <dbReference type="EMBL" id="GAH05551.1"/>
    </source>
</evidence>
<evidence type="ECO:0008006" key="3">
    <source>
        <dbReference type="Google" id="ProtNLM"/>
    </source>
</evidence>
<keyword evidence="1" id="KW-0472">Membrane</keyword>
<dbReference type="AlphaFoldDB" id="X1CBJ6"/>
<gene>
    <name evidence="2" type="ORF">S01H4_62216</name>
</gene>
<name>X1CBJ6_9ZZZZ</name>
<dbReference type="EMBL" id="BART01037076">
    <property type="protein sequence ID" value="GAH05551.1"/>
    <property type="molecule type" value="Genomic_DNA"/>
</dbReference>
<accession>X1CBJ6</accession>
<keyword evidence="1" id="KW-0812">Transmembrane</keyword>
<evidence type="ECO:0000256" key="1">
    <source>
        <dbReference type="SAM" id="Phobius"/>
    </source>
</evidence>
<proteinExistence type="predicted"/>
<organism evidence="2">
    <name type="scientific">marine sediment metagenome</name>
    <dbReference type="NCBI Taxonomy" id="412755"/>
    <lineage>
        <taxon>unclassified sequences</taxon>
        <taxon>metagenomes</taxon>
        <taxon>ecological metagenomes</taxon>
    </lineage>
</organism>
<dbReference type="PANTHER" id="PTHR38731">
    <property type="entry name" value="LIPL45-RELATED LIPOPROTEIN-RELATED"/>
    <property type="match status" value="1"/>
</dbReference>
<sequence length="160" mass="17324">SAQTRTTQIGGLALVWQQLSHAFTGARRVTIPITIAVILALTVSLALPGALNIFSPTPVMAVKCTLSILSGSTEFQSPESDTWQEGTDGTTLETGSQVRTAPDSHALLTFYEGSTIKLEPNTRIEIQQVEYAGEQSTIILKQWLGRTWSRVVKMVDPGSH</sequence>
<feature type="non-terminal residue" evidence="2">
    <location>
        <position position="160"/>
    </location>
</feature>
<keyword evidence="1" id="KW-1133">Transmembrane helix</keyword>
<feature type="non-terminal residue" evidence="2">
    <location>
        <position position="1"/>
    </location>
</feature>